<dbReference type="Gene3D" id="3.40.1620.10">
    <property type="entry name" value="YefM-like domain"/>
    <property type="match status" value="1"/>
</dbReference>
<organism evidence="3 4">
    <name type="scientific">Jiella mangrovi</name>
    <dbReference type="NCBI Taxonomy" id="2821407"/>
    <lineage>
        <taxon>Bacteria</taxon>
        <taxon>Pseudomonadati</taxon>
        <taxon>Pseudomonadota</taxon>
        <taxon>Alphaproteobacteria</taxon>
        <taxon>Hyphomicrobiales</taxon>
        <taxon>Aurantimonadaceae</taxon>
        <taxon>Jiella</taxon>
    </lineage>
</organism>
<dbReference type="EMBL" id="JAGJCF010000004">
    <property type="protein sequence ID" value="MBP0615530.1"/>
    <property type="molecule type" value="Genomic_DNA"/>
</dbReference>
<dbReference type="NCBIfam" id="TIGR01552">
    <property type="entry name" value="phd_fam"/>
    <property type="match status" value="1"/>
</dbReference>
<evidence type="ECO:0000313" key="3">
    <source>
        <dbReference type="EMBL" id="MBP0615530.1"/>
    </source>
</evidence>
<reference evidence="3 4" key="1">
    <citation type="submission" date="2021-04" db="EMBL/GenBank/DDBJ databases">
        <title>Whole genome sequence of Jiella sp. KSK16Y-1.</title>
        <authorList>
            <person name="Tuo L."/>
        </authorList>
    </citation>
    <scope>NUCLEOTIDE SEQUENCE [LARGE SCALE GENOMIC DNA]</scope>
    <source>
        <strain evidence="3 4">KSK16Y-1</strain>
    </source>
</reference>
<dbReference type="RefSeq" id="WP_209593947.1">
    <property type="nucleotide sequence ID" value="NZ_JAGJCF010000004.1"/>
</dbReference>
<gene>
    <name evidence="3" type="ORF">J6595_08055</name>
</gene>
<proteinExistence type="inferred from homology"/>
<comment type="function">
    <text evidence="2">Antitoxin component of a type II toxin-antitoxin (TA) system.</text>
</comment>
<dbReference type="InterPro" id="IPR006442">
    <property type="entry name" value="Antitoxin_Phd/YefM"/>
</dbReference>
<comment type="similarity">
    <text evidence="1 2">Belongs to the phD/YefM antitoxin family.</text>
</comment>
<sequence>MREIQLKDAKATLSAVVDDVVRGEPVVITRYGEPEAVVVSFAEWKKLSTVPSFGRLLMASGLEDGDLPERNRTSSRKVEF</sequence>
<name>A0ABS4BHU6_9HYPH</name>
<dbReference type="SUPFAM" id="SSF143120">
    <property type="entry name" value="YefM-like"/>
    <property type="match status" value="1"/>
</dbReference>
<evidence type="ECO:0000256" key="1">
    <source>
        <dbReference type="ARBA" id="ARBA00009981"/>
    </source>
</evidence>
<evidence type="ECO:0000256" key="2">
    <source>
        <dbReference type="RuleBase" id="RU362080"/>
    </source>
</evidence>
<comment type="caution">
    <text evidence="3">The sequence shown here is derived from an EMBL/GenBank/DDBJ whole genome shotgun (WGS) entry which is preliminary data.</text>
</comment>
<evidence type="ECO:0000313" key="4">
    <source>
        <dbReference type="Proteomes" id="UP000678276"/>
    </source>
</evidence>
<keyword evidence="4" id="KW-1185">Reference proteome</keyword>
<dbReference type="Proteomes" id="UP000678276">
    <property type="component" value="Unassembled WGS sequence"/>
</dbReference>
<dbReference type="InterPro" id="IPR036165">
    <property type="entry name" value="YefM-like_sf"/>
</dbReference>
<accession>A0ABS4BHU6</accession>
<dbReference type="Pfam" id="PF02604">
    <property type="entry name" value="PhdYeFM_antitox"/>
    <property type="match status" value="1"/>
</dbReference>
<protein>
    <recommendedName>
        <fullName evidence="2">Antitoxin</fullName>
    </recommendedName>
</protein>